<dbReference type="AlphaFoldDB" id="A0A834Z0V4"/>
<reference evidence="1 2" key="1">
    <citation type="submission" date="2020-04" db="EMBL/GenBank/DDBJ databases">
        <title>Plant Genome Project.</title>
        <authorList>
            <person name="Zhang R.-G."/>
        </authorList>
    </citation>
    <scope>NUCLEOTIDE SEQUENCE [LARGE SCALE GENOMIC DNA]</scope>
    <source>
        <strain evidence="1">YNK0</strain>
        <tissue evidence="1">Leaf</tissue>
    </source>
</reference>
<comment type="caution">
    <text evidence="1">The sequence shown here is derived from an EMBL/GenBank/DDBJ whole genome shotgun (WGS) entry which is preliminary data.</text>
</comment>
<dbReference type="OMA" id="MEHSHEY"/>
<evidence type="ECO:0000313" key="1">
    <source>
        <dbReference type="EMBL" id="KAF8399549.1"/>
    </source>
</evidence>
<dbReference type="InterPro" id="IPR025984">
    <property type="entry name" value="DCTPP"/>
</dbReference>
<accession>A0A834Z0V4</accession>
<name>A0A834Z0V4_TETSI</name>
<dbReference type="OrthoDB" id="411123at2759"/>
<evidence type="ECO:0000313" key="2">
    <source>
        <dbReference type="Proteomes" id="UP000655225"/>
    </source>
</evidence>
<sequence length="88" mass="10451">MEHSHEYPTKTKDVSLQELRNRLAEFATVREWDQFHSPRNLLLGLERLETSNLSEIFQWKGKIARGLPNWNSDNKEHLEEELSEVFSI</sequence>
<dbReference type="GO" id="GO:0009143">
    <property type="term" value="P:nucleoside triphosphate catabolic process"/>
    <property type="evidence" value="ECO:0007669"/>
    <property type="project" value="InterPro"/>
</dbReference>
<gene>
    <name evidence="1" type="ORF">HHK36_015416</name>
</gene>
<dbReference type="SUPFAM" id="SSF101386">
    <property type="entry name" value="all-alpha NTP pyrophosphatases"/>
    <property type="match status" value="1"/>
</dbReference>
<organism evidence="1 2">
    <name type="scientific">Tetracentron sinense</name>
    <name type="common">Spur-leaf</name>
    <dbReference type="NCBI Taxonomy" id="13715"/>
    <lineage>
        <taxon>Eukaryota</taxon>
        <taxon>Viridiplantae</taxon>
        <taxon>Streptophyta</taxon>
        <taxon>Embryophyta</taxon>
        <taxon>Tracheophyta</taxon>
        <taxon>Spermatophyta</taxon>
        <taxon>Magnoliopsida</taxon>
        <taxon>Trochodendrales</taxon>
        <taxon>Trochodendraceae</taxon>
        <taxon>Tetracentron</taxon>
    </lineage>
</organism>
<dbReference type="PANTHER" id="PTHR14552">
    <property type="match status" value="1"/>
</dbReference>
<dbReference type="GO" id="GO:0047429">
    <property type="term" value="F:nucleoside triphosphate diphosphatase activity"/>
    <property type="evidence" value="ECO:0007669"/>
    <property type="project" value="InterPro"/>
</dbReference>
<dbReference type="EMBL" id="JABCRI010000010">
    <property type="protein sequence ID" value="KAF8399549.1"/>
    <property type="molecule type" value="Genomic_DNA"/>
</dbReference>
<protein>
    <submittedName>
        <fullName evidence="1">Uncharacterized protein</fullName>
    </submittedName>
</protein>
<dbReference type="PIRSF" id="PIRSF029826">
    <property type="entry name" value="UCP029826_pph"/>
    <property type="match status" value="1"/>
</dbReference>
<dbReference type="PANTHER" id="PTHR14552:SF24">
    <property type="entry name" value="DCTP PYROPHOSPHATASE 1"/>
    <property type="match status" value="1"/>
</dbReference>
<dbReference type="Gene3D" id="1.10.287.1080">
    <property type="entry name" value="MazG-like"/>
    <property type="match status" value="1"/>
</dbReference>
<dbReference type="Proteomes" id="UP000655225">
    <property type="component" value="Unassembled WGS sequence"/>
</dbReference>
<proteinExistence type="predicted"/>
<keyword evidence="2" id="KW-1185">Reference proteome</keyword>